<dbReference type="Pfam" id="PF08268">
    <property type="entry name" value="FBA_3"/>
    <property type="match status" value="1"/>
</dbReference>
<dbReference type="OrthoDB" id="696628at2759"/>
<sequence length="567" mass="64160">MSSFLTLGIYLLLLLTGDGKETGWIRFLHGGSVEDGGDIDVSNFIGSTTWRLVFPDGDIKAEMMPPSWNNFLRSLLRFVVVISGHNEGLGRICRLVFLFSRWQKEEEERHKKEISPLRLQEFWLPFVGLLFSSLLPVESYVSKMQNETKISTQLGDEQPPATVPVHVHLPEELVTEILVRLPGKSVLRFRAVSRAWRRITTDPAFLAAHARHRPLEILLCTTVRRPRDPPRGYGRQDTVLDTIPVSADHQADRQRLIRYPYYTKFKLPNGLNESCLLLASCEGVLLLRVGRGIYLICNPVTRQWAELPRPPANRLNVLEYGFYYHQQSGEFRLLCRCFLIRMAHVDYILSTGATEPRALSMTVAMDEPTATLIDLPSSCYGLVPVTLHGRLHWLRPVPSCSRDRMVVFDTESETFHHMTPPPTPKALVKIFTMDGLLVAADFADMWIDLWFLADYGTNGRWERRHQVATPPINAQLRAARPASCLYGMNIVIAGTDDGEDIILRGTEGLLVVHNVKTKSSRVIDPGSKAVEASLRRVFRESLVQHEGFNLWSSDGLAPLIDFSWSPA</sequence>
<dbReference type="InterPro" id="IPR001810">
    <property type="entry name" value="F-box_dom"/>
</dbReference>
<dbReference type="Gramene" id="TVT98601">
    <property type="protein sequence ID" value="TVT98601"/>
    <property type="gene ID" value="EJB05_56098"/>
</dbReference>
<feature type="domain" description="F-box" evidence="2">
    <location>
        <begin position="163"/>
        <end position="209"/>
    </location>
</feature>
<dbReference type="PANTHER" id="PTHR31672:SF2">
    <property type="entry name" value="F-BOX DOMAIN-CONTAINING PROTEIN"/>
    <property type="match status" value="1"/>
</dbReference>
<evidence type="ECO:0000313" key="4">
    <source>
        <dbReference type="Proteomes" id="UP000324897"/>
    </source>
</evidence>
<dbReference type="SMART" id="SM00256">
    <property type="entry name" value="FBOX"/>
    <property type="match status" value="1"/>
</dbReference>
<protein>
    <recommendedName>
        <fullName evidence="2">F-box domain-containing protein</fullName>
    </recommendedName>
</protein>
<name>A0A5J9SH81_9POAL</name>
<evidence type="ECO:0000313" key="3">
    <source>
        <dbReference type="EMBL" id="TVT98601.1"/>
    </source>
</evidence>
<reference evidence="3 4" key="1">
    <citation type="journal article" date="2019" name="Sci. Rep.">
        <title>A high-quality genome of Eragrostis curvula grass provides insights into Poaceae evolution and supports new strategies to enhance forage quality.</title>
        <authorList>
            <person name="Carballo J."/>
            <person name="Santos B.A.C.M."/>
            <person name="Zappacosta D."/>
            <person name="Garbus I."/>
            <person name="Selva J.P."/>
            <person name="Gallo C.A."/>
            <person name="Diaz A."/>
            <person name="Albertini E."/>
            <person name="Caccamo M."/>
            <person name="Echenique V."/>
        </authorList>
    </citation>
    <scope>NUCLEOTIDE SEQUENCE [LARGE SCALE GENOMIC DNA]</scope>
    <source>
        <strain evidence="4">cv. Victoria</strain>
        <tissue evidence="3">Leaf</tissue>
    </source>
</reference>
<dbReference type="Pfam" id="PF00646">
    <property type="entry name" value="F-box"/>
    <property type="match status" value="1"/>
</dbReference>
<accession>A0A5J9SH81</accession>
<dbReference type="Gene3D" id="1.20.1280.50">
    <property type="match status" value="1"/>
</dbReference>
<feature type="signal peptide" evidence="1">
    <location>
        <begin position="1"/>
        <end position="19"/>
    </location>
</feature>
<feature type="chain" id="PRO_5023871803" description="F-box domain-containing protein" evidence="1">
    <location>
        <begin position="20"/>
        <end position="567"/>
    </location>
</feature>
<dbReference type="EMBL" id="RWGY01000830">
    <property type="protein sequence ID" value="TVT98601.1"/>
    <property type="molecule type" value="Genomic_DNA"/>
</dbReference>
<dbReference type="Proteomes" id="UP000324897">
    <property type="component" value="Unassembled WGS sequence"/>
</dbReference>
<dbReference type="InterPro" id="IPR036047">
    <property type="entry name" value="F-box-like_dom_sf"/>
</dbReference>
<dbReference type="AlphaFoldDB" id="A0A5J9SH81"/>
<feature type="non-terminal residue" evidence="3">
    <location>
        <position position="1"/>
    </location>
</feature>
<comment type="caution">
    <text evidence="3">The sequence shown here is derived from an EMBL/GenBank/DDBJ whole genome shotgun (WGS) entry which is preliminary data.</text>
</comment>
<dbReference type="SUPFAM" id="SSF81383">
    <property type="entry name" value="F-box domain"/>
    <property type="match status" value="1"/>
</dbReference>
<dbReference type="CDD" id="cd22157">
    <property type="entry name" value="F-box_AtFBW1-like"/>
    <property type="match status" value="1"/>
</dbReference>
<gene>
    <name evidence="3" type="ORF">EJB05_56098</name>
</gene>
<dbReference type="PANTHER" id="PTHR31672">
    <property type="entry name" value="BNACNNG10540D PROTEIN"/>
    <property type="match status" value="1"/>
</dbReference>
<keyword evidence="4" id="KW-1185">Reference proteome</keyword>
<evidence type="ECO:0000256" key="1">
    <source>
        <dbReference type="SAM" id="SignalP"/>
    </source>
</evidence>
<evidence type="ECO:0000259" key="2">
    <source>
        <dbReference type="PROSITE" id="PS50181"/>
    </source>
</evidence>
<dbReference type="InterPro" id="IPR050796">
    <property type="entry name" value="SCF_F-box_component"/>
</dbReference>
<organism evidence="3 4">
    <name type="scientific">Eragrostis curvula</name>
    <name type="common">weeping love grass</name>
    <dbReference type="NCBI Taxonomy" id="38414"/>
    <lineage>
        <taxon>Eukaryota</taxon>
        <taxon>Viridiplantae</taxon>
        <taxon>Streptophyta</taxon>
        <taxon>Embryophyta</taxon>
        <taxon>Tracheophyta</taxon>
        <taxon>Spermatophyta</taxon>
        <taxon>Magnoliopsida</taxon>
        <taxon>Liliopsida</taxon>
        <taxon>Poales</taxon>
        <taxon>Poaceae</taxon>
        <taxon>PACMAD clade</taxon>
        <taxon>Chloridoideae</taxon>
        <taxon>Eragrostideae</taxon>
        <taxon>Eragrostidinae</taxon>
        <taxon>Eragrostis</taxon>
    </lineage>
</organism>
<dbReference type="InterPro" id="IPR013187">
    <property type="entry name" value="F-box-assoc_dom_typ3"/>
</dbReference>
<dbReference type="PROSITE" id="PS50181">
    <property type="entry name" value="FBOX"/>
    <property type="match status" value="1"/>
</dbReference>
<proteinExistence type="predicted"/>
<keyword evidence="1" id="KW-0732">Signal</keyword>